<protein>
    <recommendedName>
        <fullName evidence="5 10">Inositol-1-monophosphatase</fullName>
        <ecNumber evidence="4 10">3.1.3.25</ecNumber>
    </recommendedName>
</protein>
<keyword evidence="7 10" id="KW-0378">Hydrolase</keyword>
<dbReference type="Gene3D" id="3.30.540.10">
    <property type="entry name" value="Fructose-1,6-Bisphosphatase, subunit A, domain 1"/>
    <property type="match status" value="1"/>
</dbReference>
<dbReference type="GO" id="GO:0006020">
    <property type="term" value="P:inositol metabolic process"/>
    <property type="evidence" value="ECO:0007669"/>
    <property type="project" value="TreeGrafter"/>
</dbReference>
<feature type="binding site" evidence="9">
    <location>
        <position position="214"/>
    </location>
    <ligand>
        <name>Mg(2+)</name>
        <dbReference type="ChEBI" id="CHEBI:18420"/>
        <label>1</label>
        <note>catalytic</note>
    </ligand>
</feature>
<sequence length="262" mass="28352">MIRTPLITVMVQAVRKAGRALARDFGEVENLQVSTKGPANFVTAADRKAEDLLFAELSRVRPGFSFLMEERGRVEGTDISNEWVVDPLDGTTNFLHGIPLFAISLALVRNGVPYAGVIFNPATEELYVAEKGQGAFLNDRRIRVAARRTLSDAVVCCGLPHLGRGDHARFNRELAAVQTKVAGLRRTGSAALDLAWVAAGRFDAFWERDLCAWDMAAGMIIVREAGGLVCALDGSDKVLEKGEILAGNEDMRRDLLAALGGA</sequence>
<dbReference type="PRINTS" id="PR01959">
    <property type="entry name" value="SBIMPHPHTASE"/>
</dbReference>
<proteinExistence type="inferred from homology"/>
<evidence type="ECO:0000256" key="10">
    <source>
        <dbReference type="RuleBase" id="RU364068"/>
    </source>
</evidence>
<feature type="binding site" evidence="9">
    <location>
        <position position="89"/>
    </location>
    <ligand>
        <name>Mg(2+)</name>
        <dbReference type="ChEBI" id="CHEBI:18420"/>
        <label>1</label>
        <note>catalytic</note>
    </ligand>
</feature>
<evidence type="ECO:0000256" key="4">
    <source>
        <dbReference type="ARBA" id="ARBA00013106"/>
    </source>
</evidence>
<dbReference type="PROSITE" id="PS00630">
    <property type="entry name" value="IMP_2"/>
    <property type="match status" value="1"/>
</dbReference>
<dbReference type="PRINTS" id="PR00377">
    <property type="entry name" value="IMPHPHTASES"/>
</dbReference>
<feature type="binding site" evidence="9">
    <location>
        <position position="88"/>
    </location>
    <ligand>
        <name>Mg(2+)</name>
        <dbReference type="ChEBI" id="CHEBI:18420"/>
        <label>1</label>
        <note>catalytic</note>
    </ligand>
</feature>
<dbReference type="InterPro" id="IPR022337">
    <property type="entry name" value="Inositol_monophosphatase_SuhB"/>
</dbReference>
<dbReference type="InterPro" id="IPR020550">
    <property type="entry name" value="Inositol_monophosphatase_CS"/>
</dbReference>
<dbReference type="Proteomes" id="UP000294664">
    <property type="component" value="Unassembled WGS sequence"/>
</dbReference>
<dbReference type="GO" id="GO:0046872">
    <property type="term" value="F:metal ion binding"/>
    <property type="evidence" value="ECO:0007669"/>
    <property type="project" value="UniProtKB-KW"/>
</dbReference>
<evidence type="ECO:0000256" key="7">
    <source>
        <dbReference type="ARBA" id="ARBA00022801"/>
    </source>
</evidence>
<dbReference type="InterPro" id="IPR033942">
    <property type="entry name" value="IMPase"/>
</dbReference>
<reference evidence="11 12" key="1">
    <citation type="submission" date="2019-03" db="EMBL/GenBank/DDBJ databases">
        <title>Genomic Encyclopedia of Type Strains, Phase IV (KMG-IV): sequencing the most valuable type-strain genomes for metagenomic binning, comparative biology and taxonomic classification.</title>
        <authorList>
            <person name="Goeker M."/>
        </authorList>
    </citation>
    <scope>NUCLEOTIDE SEQUENCE [LARGE SCALE GENOMIC DNA]</scope>
    <source>
        <strain evidence="11 12">DSM 9035</strain>
    </source>
</reference>
<dbReference type="SUPFAM" id="SSF56655">
    <property type="entry name" value="Carbohydrate phosphatase"/>
    <property type="match status" value="1"/>
</dbReference>
<dbReference type="GO" id="GO:0008934">
    <property type="term" value="F:inositol monophosphate 1-phosphatase activity"/>
    <property type="evidence" value="ECO:0007669"/>
    <property type="project" value="InterPro"/>
</dbReference>
<dbReference type="PANTHER" id="PTHR20854">
    <property type="entry name" value="INOSITOL MONOPHOSPHATASE"/>
    <property type="match status" value="1"/>
</dbReference>
<dbReference type="EMBL" id="SMAI01000004">
    <property type="protein sequence ID" value="TCT05639.1"/>
    <property type="molecule type" value="Genomic_DNA"/>
</dbReference>
<evidence type="ECO:0000313" key="11">
    <source>
        <dbReference type="EMBL" id="TCT05639.1"/>
    </source>
</evidence>
<evidence type="ECO:0000256" key="8">
    <source>
        <dbReference type="ARBA" id="ARBA00022842"/>
    </source>
</evidence>
<dbReference type="Gene3D" id="3.40.190.80">
    <property type="match status" value="1"/>
</dbReference>
<keyword evidence="12" id="KW-1185">Reference proteome</keyword>
<dbReference type="Pfam" id="PF00459">
    <property type="entry name" value="Inositol_P"/>
    <property type="match status" value="1"/>
</dbReference>
<evidence type="ECO:0000256" key="5">
    <source>
        <dbReference type="ARBA" id="ARBA00019784"/>
    </source>
</evidence>
<dbReference type="FunFam" id="3.30.540.10:FF:000003">
    <property type="entry name" value="Inositol-1-monophosphatase"/>
    <property type="match status" value="1"/>
</dbReference>
<comment type="catalytic activity">
    <reaction evidence="1 10">
        <text>a myo-inositol phosphate + H2O = myo-inositol + phosphate</text>
        <dbReference type="Rhea" id="RHEA:24056"/>
        <dbReference type="ChEBI" id="CHEBI:15377"/>
        <dbReference type="ChEBI" id="CHEBI:17268"/>
        <dbReference type="ChEBI" id="CHEBI:43474"/>
        <dbReference type="ChEBI" id="CHEBI:84139"/>
        <dbReference type="EC" id="3.1.3.25"/>
    </reaction>
</comment>
<dbReference type="FunFam" id="3.40.190.80:FF:000020">
    <property type="entry name" value="Fructose-1,6-bisphosphatase/inositol-1-monophosphatase"/>
    <property type="match status" value="1"/>
</dbReference>
<dbReference type="CDD" id="cd01639">
    <property type="entry name" value="IMPase"/>
    <property type="match status" value="1"/>
</dbReference>
<evidence type="ECO:0000256" key="3">
    <source>
        <dbReference type="ARBA" id="ARBA00009759"/>
    </source>
</evidence>
<dbReference type="OrthoDB" id="9785695at2"/>
<evidence type="ECO:0000256" key="1">
    <source>
        <dbReference type="ARBA" id="ARBA00001033"/>
    </source>
</evidence>
<accession>A0A4R3M0F0</accession>
<comment type="caution">
    <text evidence="11">The sequence shown here is derived from an EMBL/GenBank/DDBJ whole genome shotgun (WGS) entry which is preliminary data.</text>
</comment>
<name>A0A4R3M0F0_9HYPH</name>
<dbReference type="InterPro" id="IPR000760">
    <property type="entry name" value="Inositol_monophosphatase-like"/>
</dbReference>
<keyword evidence="8 9" id="KW-0460">Magnesium</keyword>
<gene>
    <name evidence="11" type="ORF">EDC64_104196</name>
</gene>
<dbReference type="GO" id="GO:0007165">
    <property type="term" value="P:signal transduction"/>
    <property type="evidence" value="ECO:0007669"/>
    <property type="project" value="TreeGrafter"/>
</dbReference>
<dbReference type="GO" id="GO:0046854">
    <property type="term" value="P:phosphatidylinositol phosphate biosynthetic process"/>
    <property type="evidence" value="ECO:0007669"/>
    <property type="project" value="InterPro"/>
</dbReference>
<dbReference type="EC" id="3.1.3.25" evidence="4 10"/>
<evidence type="ECO:0000256" key="6">
    <source>
        <dbReference type="ARBA" id="ARBA00022723"/>
    </source>
</evidence>
<evidence type="ECO:0000256" key="9">
    <source>
        <dbReference type="PIRSR" id="PIRSR600760-2"/>
    </source>
</evidence>
<keyword evidence="6 9" id="KW-0479">Metal-binding</keyword>
<evidence type="ECO:0000313" key="12">
    <source>
        <dbReference type="Proteomes" id="UP000294664"/>
    </source>
</evidence>
<dbReference type="PROSITE" id="PS00629">
    <property type="entry name" value="IMP_1"/>
    <property type="match status" value="1"/>
</dbReference>
<dbReference type="RefSeq" id="WP_132030975.1">
    <property type="nucleotide sequence ID" value="NZ_SMAI01000004.1"/>
</dbReference>
<organism evidence="11 12">
    <name type="scientific">Aquabacter spiritensis</name>
    <dbReference type="NCBI Taxonomy" id="933073"/>
    <lineage>
        <taxon>Bacteria</taxon>
        <taxon>Pseudomonadati</taxon>
        <taxon>Pseudomonadota</taxon>
        <taxon>Alphaproteobacteria</taxon>
        <taxon>Hyphomicrobiales</taxon>
        <taxon>Xanthobacteraceae</taxon>
        <taxon>Aquabacter</taxon>
    </lineage>
</organism>
<comment type="cofactor">
    <cofactor evidence="2 9 10">
        <name>Mg(2+)</name>
        <dbReference type="ChEBI" id="CHEBI:18420"/>
    </cofactor>
</comment>
<dbReference type="InterPro" id="IPR020583">
    <property type="entry name" value="Inositol_monoP_metal-BS"/>
</dbReference>
<feature type="binding site" evidence="9">
    <location>
        <position position="69"/>
    </location>
    <ligand>
        <name>Mg(2+)</name>
        <dbReference type="ChEBI" id="CHEBI:18420"/>
        <label>1</label>
        <note>catalytic</note>
    </ligand>
</feature>
<comment type="similarity">
    <text evidence="3 10">Belongs to the inositol monophosphatase superfamily.</text>
</comment>
<dbReference type="PANTHER" id="PTHR20854:SF4">
    <property type="entry name" value="INOSITOL-1-MONOPHOSPHATASE-RELATED"/>
    <property type="match status" value="1"/>
</dbReference>
<dbReference type="AlphaFoldDB" id="A0A4R3M0F0"/>
<feature type="binding site" evidence="9">
    <location>
        <position position="86"/>
    </location>
    <ligand>
        <name>Mg(2+)</name>
        <dbReference type="ChEBI" id="CHEBI:18420"/>
        <label>1</label>
        <note>catalytic</note>
    </ligand>
</feature>
<evidence type="ECO:0000256" key="2">
    <source>
        <dbReference type="ARBA" id="ARBA00001946"/>
    </source>
</evidence>